<dbReference type="RefSeq" id="WP_311759585.1">
    <property type="nucleotide sequence ID" value="NZ_JAVRQI010000008.1"/>
</dbReference>
<protein>
    <recommendedName>
        <fullName evidence="3">Alpha/beta hydrolase</fullName>
    </recommendedName>
</protein>
<dbReference type="EMBL" id="JAVRQI010000008">
    <property type="protein sequence ID" value="MDT1062486.1"/>
    <property type="molecule type" value="Genomic_DNA"/>
</dbReference>
<evidence type="ECO:0000313" key="1">
    <source>
        <dbReference type="EMBL" id="MDT1062486.1"/>
    </source>
</evidence>
<organism evidence="1 2">
    <name type="scientific">Paracoccus broussonetiae</name>
    <dbReference type="NCBI Taxonomy" id="3075834"/>
    <lineage>
        <taxon>Bacteria</taxon>
        <taxon>Pseudomonadati</taxon>
        <taxon>Pseudomonadota</taxon>
        <taxon>Alphaproteobacteria</taxon>
        <taxon>Rhodobacterales</taxon>
        <taxon>Paracoccaceae</taxon>
        <taxon>Paracoccus</taxon>
    </lineage>
</organism>
<comment type="caution">
    <text evidence="1">The sequence shown here is derived from an EMBL/GenBank/DDBJ whole genome shotgun (WGS) entry which is preliminary data.</text>
</comment>
<dbReference type="SUPFAM" id="SSF53474">
    <property type="entry name" value="alpha/beta-Hydrolases"/>
    <property type="match status" value="1"/>
</dbReference>
<name>A0ABU3EE25_9RHOB</name>
<gene>
    <name evidence="1" type="ORF">RM190_11475</name>
</gene>
<dbReference type="Proteomes" id="UP001251085">
    <property type="component" value="Unassembled WGS sequence"/>
</dbReference>
<sequence>MDILIDDDGCRVEIDRAALPTAERIVVTFAGVGRGRIPKGIPVPQFIGSASRYGAAVSVIDKNRTWGNGLNVPAITSGILDLAEGRPVFTLGTSMGGFLAILFSTPLRAERTVSAGAQYSVCPSVMSSEHRWDYFARRIGEWWYPSLNGYFNLATKYVTLNGSIWQERRHWSQFPLQENAQHYVIEGMGHNLAARLKDAGALPGILDHAFLADWGSDMIDAGVLGFPARRLAPKGLHPVG</sequence>
<evidence type="ECO:0008006" key="3">
    <source>
        <dbReference type="Google" id="ProtNLM"/>
    </source>
</evidence>
<evidence type="ECO:0000313" key="2">
    <source>
        <dbReference type="Proteomes" id="UP001251085"/>
    </source>
</evidence>
<accession>A0ABU3EE25</accession>
<reference evidence="2" key="1">
    <citation type="submission" date="2023-07" db="EMBL/GenBank/DDBJ databases">
        <title>Characterization of two Paracoccaceae strains isolated from Phycosphere and proposal of Xinfangfangia lacusdiani sp. nov.</title>
        <authorList>
            <person name="Deng Y."/>
            <person name="Zhang Y.Q."/>
        </authorList>
    </citation>
    <scope>NUCLEOTIDE SEQUENCE [LARGE SCALE GENOMIC DNA]</scope>
    <source>
        <strain evidence="2">CPCC 101403</strain>
    </source>
</reference>
<dbReference type="InterPro" id="IPR029058">
    <property type="entry name" value="AB_hydrolase_fold"/>
</dbReference>
<keyword evidence="2" id="KW-1185">Reference proteome</keyword>
<proteinExistence type="predicted"/>